<dbReference type="STRING" id="71784.A0A1Y2BDS5"/>
<dbReference type="Gene3D" id="1.10.1670.40">
    <property type="match status" value="2"/>
</dbReference>
<reference evidence="6 7" key="1">
    <citation type="submission" date="2016-07" db="EMBL/GenBank/DDBJ databases">
        <title>Pervasive Adenine N6-methylation of Active Genes in Fungi.</title>
        <authorList>
            <consortium name="DOE Joint Genome Institute"/>
            <person name="Mondo S.J."/>
            <person name="Dannebaum R.O."/>
            <person name="Kuo R.C."/>
            <person name="Labutti K."/>
            <person name="Haridas S."/>
            <person name="Kuo A."/>
            <person name="Salamov A."/>
            <person name="Ahrendt S.R."/>
            <person name="Lipzen A."/>
            <person name="Sullivan W."/>
            <person name="Andreopoulos W.B."/>
            <person name="Clum A."/>
            <person name="Lindquist E."/>
            <person name="Daum C."/>
            <person name="Ramamoorthy G.K."/>
            <person name="Gryganskyi A."/>
            <person name="Culley D."/>
            <person name="Magnuson J.K."/>
            <person name="James T.Y."/>
            <person name="O'Malley M.A."/>
            <person name="Stajich J.E."/>
            <person name="Spatafora J.W."/>
            <person name="Visel A."/>
            <person name="Grigoriev I.V."/>
        </authorList>
    </citation>
    <scope>NUCLEOTIDE SEQUENCE [LARGE SCALE GENOMIC DNA]</scope>
    <source>
        <strain evidence="6 7">68-887.2</strain>
    </source>
</reference>
<feature type="region of interest" description="Disordered" evidence="4">
    <location>
        <begin position="380"/>
        <end position="442"/>
    </location>
</feature>
<dbReference type="Gene3D" id="1.10.340.30">
    <property type="entry name" value="Hypothetical protein, domain 2"/>
    <property type="match status" value="1"/>
</dbReference>
<dbReference type="FunFam" id="1.10.340.30:FF:000004">
    <property type="entry name" value="DNA-3-methyladenine glycosylase II"/>
    <property type="match status" value="1"/>
</dbReference>
<feature type="domain" description="HhH-GPD" evidence="5">
    <location>
        <begin position="221"/>
        <end position="415"/>
    </location>
</feature>
<dbReference type="GO" id="GO:0032131">
    <property type="term" value="F:alkylated DNA binding"/>
    <property type="evidence" value="ECO:0007669"/>
    <property type="project" value="TreeGrafter"/>
</dbReference>
<proteinExistence type="inferred from homology"/>
<comment type="caution">
    <text evidence="6">The sequence shown here is derived from an EMBL/GenBank/DDBJ whole genome shotgun (WGS) entry which is preliminary data.</text>
</comment>
<dbReference type="GO" id="GO:0032993">
    <property type="term" value="C:protein-DNA complex"/>
    <property type="evidence" value="ECO:0007669"/>
    <property type="project" value="TreeGrafter"/>
</dbReference>
<feature type="region of interest" description="Disordered" evidence="4">
    <location>
        <begin position="92"/>
        <end position="167"/>
    </location>
</feature>
<dbReference type="Proteomes" id="UP000193986">
    <property type="component" value="Unassembled WGS sequence"/>
</dbReference>
<feature type="compositionally biased region" description="Low complexity" evidence="4">
    <location>
        <begin position="128"/>
        <end position="166"/>
    </location>
</feature>
<feature type="region of interest" description="Disordered" evidence="4">
    <location>
        <begin position="1"/>
        <end position="29"/>
    </location>
</feature>
<organism evidence="6 7">
    <name type="scientific">Naematelia encephala</name>
    <dbReference type="NCBI Taxonomy" id="71784"/>
    <lineage>
        <taxon>Eukaryota</taxon>
        <taxon>Fungi</taxon>
        <taxon>Dikarya</taxon>
        <taxon>Basidiomycota</taxon>
        <taxon>Agaricomycotina</taxon>
        <taxon>Tremellomycetes</taxon>
        <taxon>Tremellales</taxon>
        <taxon>Naemateliaceae</taxon>
        <taxon>Naematelia</taxon>
    </lineage>
</organism>
<dbReference type="PANTHER" id="PTHR43003">
    <property type="entry name" value="DNA-3-METHYLADENINE GLYCOSYLASE"/>
    <property type="match status" value="1"/>
</dbReference>
<dbReference type="GO" id="GO:0008725">
    <property type="term" value="F:DNA-3-methyladenine glycosylase activity"/>
    <property type="evidence" value="ECO:0007669"/>
    <property type="project" value="TreeGrafter"/>
</dbReference>
<dbReference type="InterPro" id="IPR003265">
    <property type="entry name" value="HhH-GPD_domain"/>
</dbReference>
<dbReference type="InParanoid" id="A0A1Y2BDS5"/>
<keyword evidence="7" id="KW-1185">Reference proteome</keyword>
<accession>A0A1Y2BDS5</accession>
<evidence type="ECO:0000313" key="7">
    <source>
        <dbReference type="Proteomes" id="UP000193986"/>
    </source>
</evidence>
<name>A0A1Y2BDS5_9TREE</name>
<dbReference type="SMART" id="SM00478">
    <property type="entry name" value="ENDO3c"/>
    <property type="match status" value="1"/>
</dbReference>
<evidence type="ECO:0000259" key="5">
    <source>
        <dbReference type="SMART" id="SM00478"/>
    </source>
</evidence>
<sequence length="568" mass="61147">MTASRPSTRSRTIVAPSETDHPNNMAPVPPGVKLVKAIIAKRPRATTKAIPVSSTTALVRPPSELVGSNTAQREVEGTVLEKTIKRRRVVANEAVPDTSTRSSNSSSRKAPTTTVKITTPKISKAKATKATTNPTTKKTTKPTIKNSTTNPTNPTTTKISTTNTAPPLLPGTLPFSLPDAMSHLSKHDPRFASMFTHLPCKPFQPPHEAIDPFRTLVTSIIGQQVSWMAARAINGRFRALFGYSADANANANGNNENEGNVENGGKGNDGNDGFPTPDEVMKTDVMVLKSVGLSLRKAEYVVSLAEHFVSGELSTELLRDGTDEEISKALLAVRGIGQWTVDMFLMFSLRRPDVLPVGDLGVQKGLLRWILAAHGTLPKSNGKPNAKAAEKWRTPKKKDTEVVRDKVDNDGRGEIDTMRITPEPGPSTNGAVPPTPVTPKGHKPKVAVLHTSTMPTTETKVKVPLTPITPGNGEIKPAEDFQVGDEELPPPAPAELLAPPTHAADWDVMRAAPLEEGLSIEVLKARLAGKKVKGGAYLTAKEMEALTDGWRPFRSLGVYYMWPAGEDF</sequence>
<dbReference type="Pfam" id="PF00730">
    <property type="entry name" value="HhH-GPD"/>
    <property type="match status" value="1"/>
</dbReference>
<evidence type="ECO:0000256" key="3">
    <source>
        <dbReference type="ARBA" id="ARBA00023204"/>
    </source>
</evidence>
<dbReference type="InterPro" id="IPR051912">
    <property type="entry name" value="Alkylbase_DNA_Glycosylase/TA"/>
</dbReference>
<feature type="compositionally biased region" description="Low complexity" evidence="4">
    <location>
        <begin position="252"/>
        <end position="261"/>
    </location>
</feature>
<dbReference type="CDD" id="cd00056">
    <property type="entry name" value="ENDO3c"/>
    <property type="match status" value="1"/>
</dbReference>
<evidence type="ECO:0000313" key="6">
    <source>
        <dbReference type="EMBL" id="ORY32866.1"/>
    </source>
</evidence>
<evidence type="ECO:0000256" key="2">
    <source>
        <dbReference type="ARBA" id="ARBA00022763"/>
    </source>
</evidence>
<feature type="compositionally biased region" description="Basic and acidic residues" evidence="4">
    <location>
        <begin position="388"/>
        <end position="417"/>
    </location>
</feature>
<evidence type="ECO:0000256" key="4">
    <source>
        <dbReference type="SAM" id="MobiDB-lite"/>
    </source>
</evidence>
<dbReference type="SUPFAM" id="SSF48150">
    <property type="entry name" value="DNA-glycosylase"/>
    <property type="match status" value="1"/>
</dbReference>
<protein>
    <recommendedName>
        <fullName evidence="5">HhH-GPD domain-containing protein</fullName>
    </recommendedName>
</protein>
<dbReference type="InterPro" id="IPR011257">
    <property type="entry name" value="DNA_glycosylase"/>
</dbReference>
<dbReference type="PANTHER" id="PTHR43003:SF5">
    <property type="entry name" value="DNA-3-METHYLADENINE GLYCOSYLASE"/>
    <property type="match status" value="1"/>
</dbReference>
<feature type="compositionally biased region" description="Polar residues" evidence="4">
    <location>
        <begin position="1"/>
        <end position="11"/>
    </location>
</feature>
<gene>
    <name evidence="6" type="ORF">BCR39DRAFT_522195</name>
</gene>
<keyword evidence="3" id="KW-0234">DNA repair</keyword>
<feature type="region of interest" description="Disordered" evidence="4">
    <location>
        <begin position="252"/>
        <end position="273"/>
    </location>
</feature>
<dbReference type="EMBL" id="MCFC01000008">
    <property type="protein sequence ID" value="ORY32866.1"/>
    <property type="molecule type" value="Genomic_DNA"/>
</dbReference>
<keyword evidence="2" id="KW-0227">DNA damage</keyword>
<dbReference type="GO" id="GO:0005634">
    <property type="term" value="C:nucleus"/>
    <property type="evidence" value="ECO:0007669"/>
    <property type="project" value="TreeGrafter"/>
</dbReference>
<dbReference type="GO" id="GO:0006285">
    <property type="term" value="P:base-excision repair, AP site formation"/>
    <property type="evidence" value="ECO:0007669"/>
    <property type="project" value="TreeGrafter"/>
</dbReference>
<dbReference type="AlphaFoldDB" id="A0A1Y2BDS5"/>
<evidence type="ECO:0000256" key="1">
    <source>
        <dbReference type="ARBA" id="ARBA00010817"/>
    </source>
</evidence>
<feature type="compositionally biased region" description="Low complexity" evidence="4">
    <location>
        <begin position="98"/>
        <end position="122"/>
    </location>
</feature>
<dbReference type="OrthoDB" id="415889at2759"/>
<dbReference type="GO" id="GO:0006307">
    <property type="term" value="P:DNA alkylation repair"/>
    <property type="evidence" value="ECO:0007669"/>
    <property type="project" value="TreeGrafter"/>
</dbReference>
<comment type="similarity">
    <text evidence="1">Belongs to the alkylbase DNA glycosidase AlkA family.</text>
</comment>
<dbReference type="GO" id="GO:0043916">
    <property type="term" value="F:DNA-7-methylguanine glycosylase activity"/>
    <property type="evidence" value="ECO:0007669"/>
    <property type="project" value="TreeGrafter"/>
</dbReference>